<feature type="domain" description="Zorya protein ZorC EH" evidence="2">
    <location>
        <begin position="56"/>
        <end position="440"/>
    </location>
</feature>
<gene>
    <name evidence="3" type="ORF">ACFOD7_06655</name>
</gene>
<keyword evidence="4" id="KW-1185">Reference proteome</keyword>
<name>A0ABV7IAR9_9RHOB</name>
<dbReference type="EMBL" id="JBHRTE010000029">
    <property type="protein sequence ID" value="MFC3167724.1"/>
    <property type="molecule type" value="Genomic_DNA"/>
</dbReference>
<evidence type="ECO:0000256" key="1">
    <source>
        <dbReference type="SAM" id="MobiDB-lite"/>
    </source>
</evidence>
<evidence type="ECO:0000259" key="2">
    <source>
        <dbReference type="Pfam" id="PF15611"/>
    </source>
</evidence>
<proteinExistence type="predicted"/>
<comment type="caution">
    <text evidence="3">The sequence shown here is derived from an EMBL/GenBank/DDBJ whole genome shotgun (WGS) entry which is preliminary data.</text>
</comment>
<reference evidence="4" key="1">
    <citation type="journal article" date="2019" name="Int. J. Syst. Evol. Microbiol.">
        <title>The Global Catalogue of Microorganisms (GCM) 10K type strain sequencing project: providing services to taxonomists for standard genome sequencing and annotation.</title>
        <authorList>
            <consortium name="The Broad Institute Genomics Platform"/>
            <consortium name="The Broad Institute Genome Sequencing Center for Infectious Disease"/>
            <person name="Wu L."/>
            <person name="Ma J."/>
        </authorList>
    </citation>
    <scope>NUCLEOTIDE SEQUENCE [LARGE SCALE GENOMIC DNA]</scope>
    <source>
        <strain evidence="4">KCTC 52239</strain>
    </source>
</reference>
<feature type="region of interest" description="Disordered" evidence="1">
    <location>
        <begin position="1"/>
        <end position="26"/>
    </location>
</feature>
<evidence type="ECO:0000313" key="3">
    <source>
        <dbReference type="EMBL" id="MFC3167724.1"/>
    </source>
</evidence>
<dbReference type="RefSeq" id="WP_242690399.1">
    <property type="nucleotide sequence ID" value="NZ_JAFNAW010000082.1"/>
</dbReference>
<sequence length="451" mass="51648">MTVSEPSEPNERPRMSLSEMLSRSQPLRTRALPPLDQIKRSVERVLTRWPDAVFTPEDRDRERLAQNMLSRVSHWQWKTITTQRVISAAIAVFDGERCERPDLTPVREFYYSEIASREPGTFLDSMVGIYIESFTPGARHTLQLARALEKRASDLGGRYRKLLGALPDLFGPDAAPASLAGVMHEVDDAYRMLQSIGLSRPHTAGLAKAAQKPFFDRLAPDLANAEARRKLFNWLTPQNGPVLQAGAGPAVEALLSVWRERTPPDALRNELSETIIAAWNDPRLHTGGIWSGFDPNLRAVLLRWLTHQDMKFFCDMVTATQDNHMWPPRRNFWLKLYRDKMIDEAWVAFGSDALAYAQRNFVRKGKADMGRRFGRQLDRRGSTSLLIMRIGNKIVVDGCHSYKTHIFRMNDRNAPKLYEREYYCDDIMRASPNSKPHNSIDSWSQWVLQNV</sequence>
<dbReference type="Proteomes" id="UP001595557">
    <property type="component" value="Unassembled WGS sequence"/>
</dbReference>
<protein>
    <submittedName>
        <fullName evidence="3">EH signature domain-containing protein</fullName>
    </submittedName>
</protein>
<evidence type="ECO:0000313" key="4">
    <source>
        <dbReference type="Proteomes" id="UP001595557"/>
    </source>
</evidence>
<dbReference type="InterPro" id="IPR028943">
    <property type="entry name" value="ZorC_EH_Signature_dom"/>
</dbReference>
<dbReference type="Pfam" id="PF15611">
    <property type="entry name" value="EH_Signature"/>
    <property type="match status" value="1"/>
</dbReference>
<accession>A0ABV7IAR9</accession>
<organism evidence="3 4">
    <name type="scientific">Paracoccus fontiphilus</name>
    <dbReference type="NCBI Taxonomy" id="1815556"/>
    <lineage>
        <taxon>Bacteria</taxon>
        <taxon>Pseudomonadati</taxon>
        <taxon>Pseudomonadota</taxon>
        <taxon>Alphaproteobacteria</taxon>
        <taxon>Rhodobacterales</taxon>
        <taxon>Paracoccaceae</taxon>
        <taxon>Paracoccus</taxon>
    </lineage>
</organism>